<dbReference type="EMBL" id="JBFXLU010000004">
    <property type="protein sequence ID" value="KAL2857351.1"/>
    <property type="molecule type" value="Genomic_DNA"/>
</dbReference>
<dbReference type="SUPFAM" id="SSF53383">
    <property type="entry name" value="PLP-dependent transferases"/>
    <property type="match status" value="1"/>
</dbReference>
<organism evidence="5 6">
    <name type="scientific">Aspergillus pseudoustus</name>
    <dbReference type="NCBI Taxonomy" id="1810923"/>
    <lineage>
        <taxon>Eukaryota</taxon>
        <taxon>Fungi</taxon>
        <taxon>Dikarya</taxon>
        <taxon>Ascomycota</taxon>
        <taxon>Pezizomycotina</taxon>
        <taxon>Eurotiomycetes</taxon>
        <taxon>Eurotiomycetidae</taxon>
        <taxon>Eurotiales</taxon>
        <taxon>Aspergillaceae</taxon>
        <taxon>Aspergillus</taxon>
        <taxon>Aspergillus subgen. Nidulantes</taxon>
    </lineage>
</organism>
<dbReference type="Gene3D" id="3.90.1150.10">
    <property type="entry name" value="Aspartate Aminotransferase, domain 1"/>
    <property type="match status" value="1"/>
</dbReference>
<dbReference type="InterPro" id="IPR015424">
    <property type="entry name" value="PyrdxlP-dep_Trfase"/>
</dbReference>
<dbReference type="Pfam" id="PF00155">
    <property type="entry name" value="Aminotran_1_2"/>
    <property type="match status" value="1"/>
</dbReference>
<dbReference type="PANTHER" id="PTHR13693">
    <property type="entry name" value="CLASS II AMINOTRANSFERASE/8-AMINO-7-OXONONANOATE SYNTHASE"/>
    <property type="match status" value="1"/>
</dbReference>
<protein>
    <submittedName>
        <fullName evidence="5">Pyridoxal phosphate-dependent transferase</fullName>
    </submittedName>
</protein>
<keyword evidence="3" id="KW-0663">Pyridoxal phosphate</keyword>
<reference evidence="5 6" key="1">
    <citation type="submission" date="2024-07" db="EMBL/GenBank/DDBJ databases">
        <title>Section-level genome sequencing and comparative genomics of Aspergillus sections Usti and Cavernicolus.</title>
        <authorList>
            <consortium name="Lawrence Berkeley National Laboratory"/>
            <person name="Nybo J.L."/>
            <person name="Vesth T.C."/>
            <person name="Theobald S."/>
            <person name="Frisvad J.C."/>
            <person name="Larsen T.O."/>
            <person name="Kjaerboelling I."/>
            <person name="Rothschild-Mancinelli K."/>
            <person name="Lyhne E.K."/>
            <person name="Kogle M.E."/>
            <person name="Barry K."/>
            <person name="Clum A."/>
            <person name="Na H."/>
            <person name="Ledsgaard L."/>
            <person name="Lin J."/>
            <person name="Lipzen A."/>
            <person name="Kuo A."/>
            <person name="Riley R."/>
            <person name="Mondo S."/>
            <person name="Labutti K."/>
            <person name="Haridas S."/>
            <person name="Pangalinan J."/>
            <person name="Salamov A.A."/>
            <person name="Simmons B.A."/>
            <person name="Magnuson J.K."/>
            <person name="Chen J."/>
            <person name="Drula E."/>
            <person name="Henrissat B."/>
            <person name="Wiebenga A."/>
            <person name="Lubbers R.J."/>
            <person name="Gomes A.C."/>
            <person name="Makela M.R."/>
            <person name="Stajich J."/>
            <person name="Grigoriev I.V."/>
            <person name="Mortensen U.H."/>
            <person name="De Vries R.P."/>
            <person name="Baker S.E."/>
            <person name="Andersen M.R."/>
        </authorList>
    </citation>
    <scope>NUCLEOTIDE SEQUENCE [LARGE SCALE GENOMIC DNA]</scope>
    <source>
        <strain evidence="5 6">CBS 123904</strain>
    </source>
</reference>
<evidence type="ECO:0000259" key="4">
    <source>
        <dbReference type="Pfam" id="PF00155"/>
    </source>
</evidence>
<evidence type="ECO:0000313" key="5">
    <source>
        <dbReference type="EMBL" id="KAL2857351.1"/>
    </source>
</evidence>
<evidence type="ECO:0000256" key="1">
    <source>
        <dbReference type="ARBA" id="ARBA00001933"/>
    </source>
</evidence>
<comment type="cofactor">
    <cofactor evidence="1">
        <name>pyridoxal 5'-phosphate</name>
        <dbReference type="ChEBI" id="CHEBI:597326"/>
    </cofactor>
</comment>
<dbReference type="PANTHER" id="PTHR13693:SF100">
    <property type="entry name" value="8-AMINO-7-OXONONANOATE SYNTHASE"/>
    <property type="match status" value="1"/>
</dbReference>
<dbReference type="GO" id="GO:0016740">
    <property type="term" value="F:transferase activity"/>
    <property type="evidence" value="ECO:0007669"/>
    <property type="project" value="UniProtKB-KW"/>
</dbReference>
<evidence type="ECO:0000256" key="2">
    <source>
        <dbReference type="ARBA" id="ARBA00022679"/>
    </source>
</evidence>
<dbReference type="Gene3D" id="3.40.640.10">
    <property type="entry name" value="Type I PLP-dependent aspartate aminotransferase-like (Major domain)"/>
    <property type="match status" value="1"/>
</dbReference>
<keyword evidence="2 5" id="KW-0808">Transferase</keyword>
<dbReference type="InterPro" id="IPR015422">
    <property type="entry name" value="PyrdxlP-dep_Trfase_small"/>
</dbReference>
<sequence>MGRERYGCYCGLFGVLHDLMSTPNKDYTITMGDNDYLSLVHHKDSSVFLSEFDPHTALEMDLAAWFSKDCYLAQSGYAANVGVMHAVCTKGMHVYVDMFLHMSFYDGLAARGAKLHPFKPNNAADLEPKVKKYGAGLIIVESVYSTSGSFAPLEDIVRIKKEHSCTLVVDESHSFGLFGTQGLGLLHHKNLVADVDYITASPAKAHATRAGIVFTKHAVFIKENSFPFIFSSGLVQNDIVRIRAMWDMNKVAKLVGGRKNTPCAIVGLAMKNEEKLSQLYRFLSDKGILAAPFLAPATSPDHPFLRFTVHCDVSMEDAKTVEEWYATSKARL</sequence>
<dbReference type="Proteomes" id="UP001610446">
    <property type="component" value="Unassembled WGS sequence"/>
</dbReference>
<accession>A0ABR4KYQ6</accession>
<dbReference type="InterPro" id="IPR015421">
    <property type="entry name" value="PyrdxlP-dep_Trfase_major"/>
</dbReference>
<feature type="domain" description="Aminotransferase class I/classII large" evidence="4">
    <location>
        <begin position="51"/>
        <end position="219"/>
    </location>
</feature>
<name>A0ABR4KYQ6_9EURO</name>
<evidence type="ECO:0000313" key="6">
    <source>
        <dbReference type="Proteomes" id="UP001610446"/>
    </source>
</evidence>
<gene>
    <name evidence="5" type="ORF">BJY01DRAFT_231082</name>
</gene>
<keyword evidence="6" id="KW-1185">Reference proteome</keyword>
<proteinExistence type="predicted"/>
<evidence type="ECO:0000256" key="3">
    <source>
        <dbReference type="ARBA" id="ARBA00022898"/>
    </source>
</evidence>
<dbReference type="InterPro" id="IPR004839">
    <property type="entry name" value="Aminotransferase_I/II_large"/>
</dbReference>
<dbReference type="InterPro" id="IPR050087">
    <property type="entry name" value="AON_synthase_class-II"/>
</dbReference>
<comment type="caution">
    <text evidence="5">The sequence shown here is derived from an EMBL/GenBank/DDBJ whole genome shotgun (WGS) entry which is preliminary data.</text>
</comment>